<dbReference type="SUPFAM" id="SSF50199">
    <property type="entry name" value="Staphylococcal nuclease"/>
    <property type="match status" value="1"/>
</dbReference>
<dbReference type="InterPro" id="IPR035437">
    <property type="entry name" value="SNase_OB-fold_sf"/>
</dbReference>
<proteinExistence type="predicted"/>
<dbReference type="PANTHER" id="PTHR12302:SF3">
    <property type="entry name" value="SERINE_THREONINE-PROTEIN KINASE 31"/>
    <property type="match status" value="1"/>
</dbReference>
<sequence>GLFEFYALRILCDRVEVPAVVVFPPPPQPERVISVLQTFRVDARNVADGDCLTVYVDVADTREASNVPKVVQIAISERLKARAFKDYAKADALYQKIVDAGYRLLRGANNVDILAKKIPDSIEVKTISCLIWGIDAPKKKMHYGQEAKEELTNLVKGKCLTISEAMLKKGCAWHNASFDNRPELTKLLRSDCGHYQILRSHWQKNNPEMPWDWRIPIITKRTL</sequence>
<accession>A0AAD4X429</accession>
<dbReference type="PANTHER" id="PTHR12302">
    <property type="entry name" value="EBNA2 BINDING PROTEIN P100"/>
    <property type="match status" value="1"/>
</dbReference>
<keyword evidence="2" id="KW-1185">Reference proteome</keyword>
<dbReference type="GO" id="GO:0006418">
    <property type="term" value="P:tRNA aminoacylation for protein translation"/>
    <property type="evidence" value="ECO:0007669"/>
    <property type="project" value="InterPro"/>
</dbReference>
<dbReference type="SUPFAM" id="SSF47323">
    <property type="entry name" value="Anticodon-binding domain of a subclass of class I aminoacyl-tRNA synthetases"/>
    <property type="match status" value="1"/>
</dbReference>
<dbReference type="GO" id="GO:0005737">
    <property type="term" value="C:cytoplasm"/>
    <property type="evidence" value="ECO:0007669"/>
    <property type="project" value="TreeGrafter"/>
</dbReference>
<reference evidence="1" key="1">
    <citation type="submission" date="2022-04" db="EMBL/GenBank/DDBJ databases">
        <title>A functionally conserved STORR gene fusion in Papaver species that diverged 16.8 million years ago.</title>
        <authorList>
            <person name="Catania T."/>
        </authorList>
    </citation>
    <scope>NUCLEOTIDE SEQUENCE</scope>
    <source>
        <strain evidence="1">S-188037</strain>
    </source>
</reference>
<dbReference type="Proteomes" id="UP001202328">
    <property type="component" value="Unassembled WGS sequence"/>
</dbReference>
<dbReference type="AlphaFoldDB" id="A0AAD4X429"/>
<dbReference type="GO" id="GO:0004812">
    <property type="term" value="F:aminoacyl-tRNA ligase activity"/>
    <property type="evidence" value="ECO:0007669"/>
    <property type="project" value="InterPro"/>
</dbReference>
<dbReference type="EMBL" id="JAJJMB010017985">
    <property type="protein sequence ID" value="KAI3832980.1"/>
    <property type="molecule type" value="Genomic_DNA"/>
</dbReference>
<protein>
    <submittedName>
        <fullName evidence="1">Uncharacterized protein</fullName>
    </submittedName>
</protein>
<evidence type="ECO:0000313" key="1">
    <source>
        <dbReference type="EMBL" id="KAI3832980.1"/>
    </source>
</evidence>
<dbReference type="GO" id="GO:0005524">
    <property type="term" value="F:ATP binding"/>
    <property type="evidence" value="ECO:0007669"/>
    <property type="project" value="InterPro"/>
</dbReference>
<organism evidence="1 2">
    <name type="scientific">Papaver atlanticum</name>
    <dbReference type="NCBI Taxonomy" id="357466"/>
    <lineage>
        <taxon>Eukaryota</taxon>
        <taxon>Viridiplantae</taxon>
        <taxon>Streptophyta</taxon>
        <taxon>Embryophyta</taxon>
        <taxon>Tracheophyta</taxon>
        <taxon>Spermatophyta</taxon>
        <taxon>Magnoliopsida</taxon>
        <taxon>Ranunculales</taxon>
        <taxon>Papaveraceae</taxon>
        <taxon>Papaveroideae</taxon>
        <taxon>Papaver</taxon>
    </lineage>
</organism>
<gene>
    <name evidence="1" type="ORF">MKW98_025864</name>
</gene>
<feature type="non-terminal residue" evidence="1">
    <location>
        <position position="1"/>
    </location>
</feature>
<name>A0AAD4X429_9MAGN</name>
<comment type="caution">
    <text evidence="1">The sequence shown here is derived from an EMBL/GenBank/DDBJ whole genome shotgun (WGS) entry which is preliminary data.</text>
</comment>
<evidence type="ECO:0000313" key="2">
    <source>
        <dbReference type="Proteomes" id="UP001202328"/>
    </source>
</evidence>
<dbReference type="InterPro" id="IPR009080">
    <property type="entry name" value="tRNAsynth_Ia_anticodon-bd"/>
</dbReference>